<evidence type="ECO:0000313" key="1">
    <source>
        <dbReference type="EMBL" id="MDA5192619.1"/>
    </source>
</evidence>
<dbReference type="Proteomes" id="UP001141619">
    <property type="component" value="Unassembled WGS sequence"/>
</dbReference>
<dbReference type="AlphaFoldDB" id="A0A9X3Z665"/>
<reference evidence="1" key="2">
    <citation type="journal article" date="2023" name="Syst. Appl. Microbiol.">
        <title>Govania unica gen. nov., sp. nov., a rare biosphere bacterium that represents a novel family in the class Alphaproteobacteria.</title>
        <authorList>
            <person name="Vandamme P."/>
            <person name="Peeters C."/>
            <person name="Hettiarachchi A."/>
            <person name="Cnockaert M."/>
            <person name="Carlier A."/>
        </authorList>
    </citation>
    <scope>NUCLEOTIDE SEQUENCE</scope>
    <source>
        <strain evidence="1">LMG 31809</strain>
    </source>
</reference>
<keyword evidence="2" id="KW-1185">Reference proteome</keyword>
<organism evidence="1 2">
    <name type="scientific">Govanella unica</name>
    <dbReference type="NCBI Taxonomy" id="2975056"/>
    <lineage>
        <taxon>Bacteria</taxon>
        <taxon>Pseudomonadati</taxon>
        <taxon>Pseudomonadota</taxon>
        <taxon>Alphaproteobacteria</taxon>
        <taxon>Emcibacterales</taxon>
        <taxon>Govanellaceae</taxon>
        <taxon>Govanella</taxon>
    </lineage>
</organism>
<dbReference type="EMBL" id="JANWOI010000001">
    <property type="protein sequence ID" value="MDA5192619.1"/>
    <property type="molecule type" value="Genomic_DNA"/>
</dbReference>
<dbReference type="RefSeq" id="WP_274942323.1">
    <property type="nucleotide sequence ID" value="NZ_JANWOI010000001.1"/>
</dbReference>
<gene>
    <name evidence="1" type="ORF">NYP16_01420</name>
</gene>
<sequence>MIQAMMIEDDQLQQTALRLMRCLGSRAARDYCLAQEWRSLYEQICVLEGRTAGQPTLAS</sequence>
<reference evidence="1" key="1">
    <citation type="submission" date="2022-08" db="EMBL/GenBank/DDBJ databases">
        <authorList>
            <person name="Vandamme P."/>
            <person name="Hettiarachchi A."/>
            <person name="Peeters C."/>
            <person name="Cnockaert M."/>
            <person name="Carlier A."/>
        </authorList>
    </citation>
    <scope>NUCLEOTIDE SEQUENCE</scope>
    <source>
        <strain evidence="1">LMG 31809</strain>
    </source>
</reference>
<proteinExistence type="predicted"/>
<accession>A0A9X3Z665</accession>
<evidence type="ECO:0000313" key="2">
    <source>
        <dbReference type="Proteomes" id="UP001141619"/>
    </source>
</evidence>
<comment type="caution">
    <text evidence="1">The sequence shown here is derived from an EMBL/GenBank/DDBJ whole genome shotgun (WGS) entry which is preliminary data.</text>
</comment>
<protein>
    <submittedName>
        <fullName evidence="1">Uncharacterized protein</fullName>
    </submittedName>
</protein>
<name>A0A9X3Z665_9PROT</name>